<dbReference type="InterPro" id="IPR003476">
    <property type="entry name" value="Glyco_hydro_42"/>
</dbReference>
<dbReference type="Pfam" id="PF02449">
    <property type="entry name" value="Glyco_hydro_42"/>
    <property type="match status" value="1"/>
</dbReference>
<dbReference type="GO" id="GO:0004565">
    <property type="term" value="F:beta-galactosidase activity"/>
    <property type="evidence" value="ECO:0007669"/>
    <property type="project" value="UniProtKB-EC"/>
</dbReference>
<evidence type="ECO:0000313" key="12">
    <source>
        <dbReference type="Proteomes" id="UP000292118"/>
    </source>
</evidence>
<dbReference type="GO" id="GO:0009341">
    <property type="term" value="C:beta-galactosidase complex"/>
    <property type="evidence" value="ECO:0007669"/>
    <property type="project" value="InterPro"/>
</dbReference>
<dbReference type="InterPro" id="IPR013738">
    <property type="entry name" value="Beta_galactosidase_Trimer"/>
</dbReference>
<proteinExistence type="inferred from homology"/>
<dbReference type="InterPro" id="IPR017853">
    <property type="entry name" value="GH"/>
</dbReference>
<feature type="binding site" evidence="8">
    <location>
        <position position="146"/>
    </location>
    <ligand>
        <name>substrate</name>
    </ligand>
</feature>
<feature type="binding site" evidence="8">
    <location>
        <position position="108"/>
    </location>
    <ligand>
        <name>substrate</name>
    </ligand>
</feature>
<dbReference type="Pfam" id="PF08532">
    <property type="entry name" value="Glyco_hydro_42M"/>
    <property type="match status" value="1"/>
</dbReference>
<evidence type="ECO:0000256" key="1">
    <source>
        <dbReference type="ARBA" id="ARBA00001412"/>
    </source>
</evidence>
<reference evidence="11 12" key="1">
    <citation type="submission" date="2019-01" db="EMBL/GenBank/DDBJ databases">
        <title>Genome sequencing of strain FW10M-9.</title>
        <authorList>
            <person name="Heo J."/>
            <person name="Kim S.-J."/>
            <person name="Kim J.-S."/>
            <person name="Hong S.-B."/>
            <person name="Kwon S.-W."/>
        </authorList>
    </citation>
    <scope>NUCLEOTIDE SEQUENCE [LARGE SCALE GENOMIC DNA]</scope>
    <source>
        <strain evidence="11 12">FW10M-9</strain>
    </source>
</reference>
<dbReference type="PANTHER" id="PTHR36447">
    <property type="entry name" value="BETA-GALACTOSIDASE GANA"/>
    <property type="match status" value="1"/>
</dbReference>
<sequence length="691" mass="74766">MRNDTLAYGGDYNPEQWDDATLEQDVKLMREAGVTVVSLGIFSWALLEPEEGRFEVGWLRAVVDRLHAAGIGVDLATATASPPAWLGRRYPETLPVTREGAVLRWGSRQAYNPSSQVFRDRVAALVEVLAAEFSGHPALVAWHVGNEYACHVLESFDDETAGRFRAWVRARYGTLDAVNEAWGTAFWSQRVGSWDDVIPPGLTPTFGNPHQVTDWKEFCSDTLLELYLLEKEILNRANPAIPVTTNFMGLFEPLDYRRWAQHVDFVSNDTYPDPADPRGARTYALDADLMRSLGGGRPFVQMEQAPNAVQWRARNAAKRPGQYALWSLQTVARGADGILDFQWRQSTAGAETWHSGMVPHAGREARTWRDVVALGQDLATAGAVRGGEIDVDVAILWDWRNAWTQDAAIGPVAEKTAVRGLRDWHASLFERGHVVDVAHPEDDLTGYRVVVVPSLFRLTDAAAARLREAVAAGVHVVVTYLTGYVDAAGHAVLGGYLRALADVVGVRVLEFAPFGVSVDLPGSGDPLDPEVDRVSAEVGAPGADDVVELVEAEGAPFRGAAREWADDLAVDDERVRVVARFAGTDLVGGPAVTVLPGAGGAGDAWYVATRLDARGRDTVLGQVLAAAGVVEHAVPPGVSRTRRGPVTFLLNHGDSPAVVAAVTGRRLDTGEELDAADVVVGPRSAVLVQDR</sequence>
<dbReference type="EC" id="3.2.1.23" evidence="3 6"/>
<dbReference type="InterPro" id="IPR029062">
    <property type="entry name" value="Class_I_gatase-like"/>
</dbReference>
<gene>
    <name evidence="11" type="ORF">ET471_09700</name>
</gene>
<evidence type="ECO:0000256" key="3">
    <source>
        <dbReference type="ARBA" id="ARBA00012756"/>
    </source>
</evidence>
<evidence type="ECO:0000256" key="6">
    <source>
        <dbReference type="PIRNR" id="PIRNR001084"/>
    </source>
</evidence>
<dbReference type="Gene3D" id="3.20.20.80">
    <property type="entry name" value="Glycosidases"/>
    <property type="match status" value="1"/>
</dbReference>
<evidence type="ECO:0000256" key="5">
    <source>
        <dbReference type="ARBA" id="ARBA00023295"/>
    </source>
</evidence>
<dbReference type="InterPro" id="IPR013529">
    <property type="entry name" value="Glyco_hydro_42_N"/>
</dbReference>
<evidence type="ECO:0000256" key="2">
    <source>
        <dbReference type="ARBA" id="ARBA00005940"/>
    </source>
</evidence>
<protein>
    <recommendedName>
        <fullName evidence="3 6">Beta-galactosidase</fullName>
        <shortName evidence="6">Beta-gal</shortName>
        <ecNumber evidence="3 6">3.2.1.23</ecNumber>
    </recommendedName>
</protein>
<dbReference type="SUPFAM" id="SSF52317">
    <property type="entry name" value="Class I glutamine amidotransferase-like"/>
    <property type="match status" value="1"/>
</dbReference>
<dbReference type="RefSeq" id="WP_129187869.1">
    <property type="nucleotide sequence ID" value="NZ_CP035493.1"/>
</dbReference>
<dbReference type="OrthoDB" id="9800974at2"/>
<keyword evidence="4 6" id="KW-0378">Hydrolase</keyword>
<feature type="domain" description="Glycoside hydrolase family 42 N-terminal" evidence="9">
    <location>
        <begin position="11"/>
        <end position="379"/>
    </location>
</feature>
<dbReference type="CDD" id="cd03143">
    <property type="entry name" value="A4_beta-galactosidase_middle_domain"/>
    <property type="match status" value="1"/>
</dbReference>
<organism evidence="11 12">
    <name type="scientific">Xylanimonas protaetiae</name>
    <dbReference type="NCBI Taxonomy" id="2509457"/>
    <lineage>
        <taxon>Bacteria</taxon>
        <taxon>Bacillati</taxon>
        <taxon>Actinomycetota</taxon>
        <taxon>Actinomycetes</taxon>
        <taxon>Micrococcales</taxon>
        <taxon>Promicromonosporaceae</taxon>
        <taxon>Xylanimonas</taxon>
    </lineage>
</organism>
<dbReference type="AlphaFoldDB" id="A0A4P6F339"/>
<dbReference type="SUPFAM" id="SSF51445">
    <property type="entry name" value="(Trans)glycosidases"/>
    <property type="match status" value="1"/>
</dbReference>
<evidence type="ECO:0000256" key="8">
    <source>
        <dbReference type="PIRSR" id="PIRSR001084-2"/>
    </source>
</evidence>
<feature type="active site" description="Nucleophile" evidence="7">
    <location>
        <position position="303"/>
    </location>
</feature>
<keyword evidence="12" id="KW-1185">Reference proteome</keyword>
<dbReference type="GO" id="GO:0005975">
    <property type="term" value="P:carbohydrate metabolic process"/>
    <property type="evidence" value="ECO:0007669"/>
    <property type="project" value="InterPro"/>
</dbReference>
<keyword evidence="5 6" id="KW-0326">Glycosidase</keyword>
<feature type="binding site" evidence="8">
    <location>
        <position position="311"/>
    </location>
    <ligand>
        <name>substrate</name>
    </ligand>
</feature>
<dbReference type="EMBL" id="CP035493">
    <property type="protein sequence ID" value="QAY70270.1"/>
    <property type="molecule type" value="Genomic_DNA"/>
</dbReference>
<comment type="catalytic activity">
    <reaction evidence="1 6">
        <text>Hydrolysis of terminal non-reducing beta-D-galactose residues in beta-D-galactosides.</text>
        <dbReference type="EC" id="3.2.1.23"/>
    </reaction>
</comment>
<dbReference type="PIRSF" id="PIRSF001084">
    <property type="entry name" value="B-galactosidase"/>
    <property type="match status" value="1"/>
</dbReference>
<dbReference type="KEGG" id="xya:ET471_09700"/>
<comment type="similarity">
    <text evidence="2 6">Belongs to the glycosyl hydrolase 42 family.</text>
</comment>
<evidence type="ECO:0000259" key="10">
    <source>
        <dbReference type="Pfam" id="PF08532"/>
    </source>
</evidence>
<dbReference type="Gene3D" id="3.40.50.880">
    <property type="match status" value="1"/>
</dbReference>
<dbReference type="Proteomes" id="UP000292118">
    <property type="component" value="Chromosome"/>
</dbReference>
<name>A0A4P6F339_9MICO</name>
<feature type="active site" description="Proton donor" evidence="7">
    <location>
        <position position="147"/>
    </location>
</feature>
<evidence type="ECO:0000313" key="11">
    <source>
        <dbReference type="EMBL" id="QAY70270.1"/>
    </source>
</evidence>
<evidence type="ECO:0000259" key="9">
    <source>
        <dbReference type="Pfam" id="PF02449"/>
    </source>
</evidence>
<evidence type="ECO:0000256" key="4">
    <source>
        <dbReference type="ARBA" id="ARBA00022801"/>
    </source>
</evidence>
<dbReference type="PANTHER" id="PTHR36447:SF1">
    <property type="entry name" value="BETA-GALACTOSIDASE GANA"/>
    <property type="match status" value="1"/>
</dbReference>
<accession>A0A4P6F339</accession>
<evidence type="ECO:0000256" key="7">
    <source>
        <dbReference type="PIRSR" id="PIRSR001084-1"/>
    </source>
</evidence>
<feature type="domain" description="Beta-galactosidase trimerisation" evidence="10">
    <location>
        <begin position="392"/>
        <end position="629"/>
    </location>
</feature>